<dbReference type="InterPro" id="IPR029526">
    <property type="entry name" value="PGBD"/>
</dbReference>
<dbReference type="InterPro" id="IPR005135">
    <property type="entry name" value="Endo/exonuclease/phosphatase"/>
</dbReference>
<dbReference type="PANTHER" id="PTHR33395:SF21">
    <property type="entry name" value="PERICARDIN"/>
    <property type="match status" value="1"/>
</dbReference>
<evidence type="ECO:0000313" key="5">
    <source>
        <dbReference type="Proteomes" id="UP000014760"/>
    </source>
</evidence>
<evidence type="ECO:0000313" key="3">
    <source>
        <dbReference type="EMBL" id="ELU11915.1"/>
    </source>
</evidence>
<reference evidence="5" key="1">
    <citation type="submission" date="2012-12" db="EMBL/GenBank/DDBJ databases">
        <authorList>
            <person name="Hellsten U."/>
            <person name="Grimwood J."/>
            <person name="Chapman J.A."/>
            <person name="Shapiro H."/>
            <person name="Aerts A."/>
            <person name="Otillar R.P."/>
            <person name="Terry A.Y."/>
            <person name="Boore J.L."/>
            <person name="Simakov O."/>
            <person name="Marletaz F."/>
            <person name="Cho S.-J."/>
            <person name="Edsinger-Gonzales E."/>
            <person name="Havlak P."/>
            <person name="Kuo D.-H."/>
            <person name="Larsson T."/>
            <person name="Lv J."/>
            <person name="Arendt D."/>
            <person name="Savage R."/>
            <person name="Osoegawa K."/>
            <person name="de Jong P."/>
            <person name="Lindberg D.R."/>
            <person name="Seaver E.C."/>
            <person name="Weisblat D.A."/>
            <person name="Putnam N.H."/>
            <person name="Grigoriev I.V."/>
            <person name="Rokhsar D.S."/>
        </authorList>
    </citation>
    <scope>NUCLEOTIDE SEQUENCE</scope>
    <source>
        <strain evidence="5">I ESC-2004</strain>
    </source>
</reference>
<dbReference type="OrthoDB" id="6286496at2759"/>
<evidence type="ECO:0000313" key="4">
    <source>
        <dbReference type="EnsemblMetazoa" id="CapteP192944"/>
    </source>
</evidence>
<dbReference type="GO" id="GO:0031012">
    <property type="term" value="C:extracellular matrix"/>
    <property type="evidence" value="ECO:0007669"/>
    <property type="project" value="TreeGrafter"/>
</dbReference>
<accession>R7V827</accession>
<dbReference type="STRING" id="283909.R7V827"/>
<dbReference type="SUPFAM" id="SSF56219">
    <property type="entry name" value="DNase I-like"/>
    <property type="match status" value="1"/>
</dbReference>
<dbReference type="Pfam" id="PF13843">
    <property type="entry name" value="DDE_Tnp_1_7"/>
    <property type="match status" value="1"/>
</dbReference>
<protein>
    <recommendedName>
        <fullName evidence="6">Endonuclease/exonuclease/phosphatase domain-containing protein</fullName>
    </recommendedName>
</protein>
<evidence type="ECO:0000259" key="2">
    <source>
        <dbReference type="Pfam" id="PF14529"/>
    </source>
</evidence>
<dbReference type="Proteomes" id="UP000014760">
    <property type="component" value="Unassembled WGS sequence"/>
</dbReference>
<dbReference type="AlphaFoldDB" id="R7V827"/>
<feature type="domain" description="Endonuclease/exonuclease/phosphatase" evidence="2">
    <location>
        <begin position="208"/>
        <end position="321"/>
    </location>
</feature>
<dbReference type="PANTHER" id="PTHR33395">
    <property type="entry name" value="TRANSCRIPTASE, PUTATIVE-RELATED-RELATED"/>
    <property type="match status" value="1"/>
</dbReference>
<dbReference type="InterPro" id="IPR036691">
    <property type="entry name" value="Endo/exonu/phosph_ase_sf"/>
</dbReference>
<feature type="domain" description="PiggyBac transposable element-derived protein" evidence="1">
    <location>
        <begin position="14"/>
        <end position="91"/>
    </location>
</feature>
<organism evidence="3">
    <name type="scientific">Capitella teleta</name>
    <name type="common">Polychaete worm</name>
    <dbReference type="NCBI Taxonomy" id="283909"/>
    <lineage>
        <taxon>Eukaryota</taxon>
        <taxon>Metazoa</taxon>
        <taxon>Spiralia</taxon>
        <taxon>Lophotrochozoa</taxon>
        <taxon>Annelida</taxon>
        <taxon>Polychaeta</taxon>
        <taxon>Sedentaria</taxon>
        <taxon>Scolecida</taxon>
        <taxon>Capitellidae</taxon>
        <taxon>Capitella</taxon>
    </lineage>
</organism>
<dbReference type="EMBL" id="AMQN01005584">
    <property type="status" value="NOT_ANNOTATED_CDS"/>
    <property type="molecule type" value="Genomic_DNA"/>
</dbReference>
<dbReference type="Gene3D" id="3.60.10.10">
    <property type="entry name" value="Endonuclease/exonuclease/phosphatase"/>
    <property type="match status" value="1"/>
</dbReference>
<dbReference type="GO" id="GO:0003824">
    <property type="term" value="F:catalytic activity"/>
    <property type="evidence" value="ECO:0007669"/>
    <property type="project" value="InterPro"/>
</dbReference>
<dbReference type="HOGENOM" id="CLU_607278_0_0_1"/>
<dbReference type="GO" id="GO:0061343">
    <property type="term" value="P:cell adhesion involved in heart morphogenesis"/>
    <property type="evidence" value="ECO:0007669"/>
    <property type="project" value="TreeGrafter"/>
</dbReference>
<dbReference type="EnsemblMetazoa" id="CapteT192944">
    <property type="protein sequence ID" value="CapteP192944"/>
    <property type="gene ID" value="CapteG192944"/>
</dbReference>
<dbReference type="Pfam" id="PF14529">
    <property type="entry name" value="Exo_endo_phos_2"/>
    <property type="match status" value="1"/>
</dbReference>
<reference evidence="4" key="3">
    <citation type="submission" date="2015-06" db="UniProtKB">
        <authorList>
            <consortium name="EnsemblMetazoa"/>
        </authorList>
    </citation>
    <scope>IDENTIFICATION</scope>
</reference>
<gene>
    <name evidence="3" type="ORF">CAPTEDRAFT_192944</name>
</gene>
<reference evidence="3 5" key="2">
    <citation type="journal article" date="2013" name="Nature">
        <title>Insights into bilaterian evolution from three spiralian genomes.</title>
        <authorList>
            <person name="Simakov O."/>
            <person name="Marletaz F."/>
            <person name="Cho S.J."/>
            <person name="Edsinger-Gonzales E."/>
            <person name="Havlak P."/>
            <person name="Hellsten U."/>
            <person name="Kuo D.H."/>
            <person name="Larsson T."/>
            <person name="Lv J."/>
            <person name="Arendt D."/>
            <person name="Savage R."/>
            <person name="Osoegawa K."/>
            <person name="de Jong P."/>
            <person name="Grimwood J."/>
            <person name="Chapman J.A."/>
            <person name="Shapiro H."/>
            <person name="Aerts A."/>
            <person name="Otillar R.P."/>
            <person name="Terry A.Y."/>
            <person name="Boore J.L."/>
            <person name="Grigoriev I.V."/>
            <person name="Lindberg D.R."/>
            <person name="Seaver E.C."/>
            <person name="Weisblat D.A."/>
            <person name="Putnam N.H."/>
            <person name="Rokhsar D.S."/>
        </authorList>
    </citation>
    <scope>NUCLEOTIDE SEQUENCE</scope>
    <source>
        <strain evidence="3 5">I ESC-2004</strain>
    </source>
</reference>
<proteinExistence type="predicted"/>
<name>R7V827_CAPTE</name>
<evidence type="ECO:0000259" key="1">
    <source>
        <dbReference type="Pfam" id="PF13843"/>
    </source>
</evidence>
<keyword evidence="5" id="KW-1185">Reference proteome</keyword>
<dbReference type="GO" id="GO:0007508">
    <property type="term" value="P:larval heart development"/>
    <property type="evidence" value="ECO:0007669"/>
    <property type="project" value="TreeGrafter"/>
</dbReference>
<evidence type="ECO:0008006" key="6">
    <source>
        <dbReference type="Google" id="ProtNLM"/>
    </source>
</evidence>
<sequence>MSLSLNVFKRELFSWRDTTPEEMKKFLGITVLMGLREKPSLASYWSIDGMDARPGFSRTIPRDRFMNILSFLHVADNTLAPSKDSPDYDKLYKGRLRFKQYIPNKPDRFSIKLYVLSKSANGYTVDFDVYTGADYDPNPDAEDGEQDQGLVYSIVMGLKRRADTVNQGYSLYMDNYYYSPRASGKIIQWDWSKVQAARLLMEQGQATIFASVYRSPNSSKENSDNINAFIRNFSNKRAYTLIAGDFNYPTIRWKTMTGRTEADIEFIEALRDGFLIQHVDRPTRGRGSNNPSLLDLVLTKEHTATPTVEYHQPLSKCDHSILDIRIEMKQSETFIKTIPNYNRGNFDRMRRVLSDVDWEEGLGREETTQKKWELFHKTITNAVNRCVPKIKIKRKVLKNIPVDNKTLTKIRRKKRVWKQYLETGNQTIYHDYCRTRNQVRQLTRKNMRELE</sequence>
<dbReference type="EMBL" id="KB296320">
    <property type="protein sequence ID" value="ELU11915.1"/>
    <property type="molecule type" value="Genomic_DNA"/>
</dbReference>